<evidence type="ECO:0000256" key="10">
    <source>
        <dbReference type="SAM" id="Phobius"/>
    </source>
</evidence>
<keyword evidence="3" id="KW-0813">Transport</keyword>
<dbReference type="InterPro" id="IPR036739">
    <property type="entry name" value="SLC41_membr_dom_sf"/>
</dbReference>
<dbReference type="EMBL" id="JANBOJ010000672">
    <property type="protein sequence ID" value="KAJ1718757.1"/>
    <property type="molecule type" value="Genomic_DNA"/>
</dbReference>
<comment type="subcellular location">
    <subcellularLocation>
        <location evidence="1">Membrane</location>
        <topology evidence="1">Multi-pass membrane protein</topology>
    </subcellularLocation>
</comment>
<keyword evidence="7" id="KW-0406">Ion transport</keyword>
<keyword evidence="8 10" id="KW-0472">Membrane</keyword>
<organism evidence="12 13">
    <name type="scientific">Coemansia erecta</name>
    <dbReference type="NCBI Taxonomy" id="147472"/>
    <lineage>
        <taxon>Eukaryota</taxon>
        <taxon>Fungi</taxon>
        <taxon>Fungi incertae sedis</taxon>
        <taxon>Zoopagomycota</taxon>
        <taxon>Kickxellomycotina</taxon>
        <taxon>Kickxellomycetes</taxon>
        <taxon>Kickxellales</taxon>
        <taxon>Kickxellaceae</taxon>
        <taxon>Coemansia</taxon>
    </lineage>
</organism>
<proteinExistence type="inferred from homology"/>
<dbReference type="PANTHER" id="PTHR16228:SF7">
    <property type="entry name" value="SLC41A_MGTE INTEGRAL MEMBRANE DOMAIN-CONTAINING PROTEIN"/>
    <property type="match status" value="1"/>
</dbReference>
<evidence type="ECO:0000313" key="12">
    <source>
        <dbReference type="EMBL" id="KAJ1718757.1"/>
    </source>
</evidence>
<keyword evidence="4 10" id="KW-0812">Transmembrane</keyword>
<gene>
    <name evidence="12" type="ORF">LPJ53_006328</name>
</gene>
<feature type="transmembrane region" description="Helical" evidence="10">
    <location>
        <begin position="230"/>
        <end position="256"/>
    </location>
</feature>
<name>A0A9W7XUM9_9FUNG</name>
<dbReference type="InterPro" id="IPR045349">
    <property type="entry name" value="SLC41A1-3"/>
</dbReference>
<feature type="transmembrane region" description="Helical" evidence="10">
    <location>
        <begin position="148"/>
        <end position="170"/>
    </location>
</feature>
<dbReference type="SUPFAM" id="SSF161093">
    <property type="entry name" value="MgtE membrane domain-like"/>
    <property type="match status" value="1"/>
</dbReference>
<dbReference type="GO" id="GO:0008324">
    <property type="term" value="F:monoatomic cation transmembrane transporter activity"/>
    <property type="evidence" value="ECO:0007669"/>
    <property type="project" value="InterPro"/>
</dbReference>
<reference evidence="12" key="1">
    <citation type="submission" date="2022-07" db="EMBL/GenBank/DDBJ databases">
        <title>Phylogenomic reconstructions and comparative analyses of Kickxellomycotina fungi.</title>
        <authorList>
            <person name="Reynolds N.K."/>
            <person name="Stajich J.E."/>
            <person name="Barry K."/>
            <person name="Grigoriev I.V."/>
            <person name="Crous P."/>
            <person name="Smith M.E."/>
        </authorList>
    </citation>
    <scope>NUCLEOTIDE SEQUENCE</scope>
    <source>
        <strain evidence="12">NBRC 32514</strain>
    </source>
</reference>
<evidence type="ECO:0000256" key="3">
    <source>
        <dbReference type="ARBA" id="ARBA00022448"/>
    </source>
</evidence>
<evidence type="ECO:0000256" key="6">
    <source>
        <dbReference type="ARBA" id="ARBA00022989"/>
    </source>
</evidence>
<evidence type="ECO:0000256" key="7">
    <source>
        <dbReference type="ARBA" id="ARBA00023065"/>
    </source>
</evidence>
<keyword evidence="6 10" id="KW-1133">Transmembrane helix</keyword>
<protein>
    <recommendedName>
        <fullName evidence="11">SLC41A/MgtE integral membrane domain-containing protein</fullName>
    </recommendedName>
</protein>
<feature type="compositionally biased region" description="Low complexity" evidence="9">
    <location>
        <begin position="106"/>
        <end position="122"/>
    </location>
</feature>
<dbReference type="Pfam" id="PF01769">
    <property type="entry name" value="MgtE"/>
    <property type="match status" value="1"/>
</dbReference>
<dbReference type="AlphaFoldDB" id="A0A9W7XUM9"/>
<dbReference type="PANTHER" id="PTHR16228">
    <property type="entry name" value="DIVALENT CATION TRANSPORTER SOLUTE CARRIER FAMILY 41"/>
    <property type="match status" value="1"/>
</dbReference>
<comment type="caution">
    <text evidence="12">The sequence shown here is derived from an EMBL/GenBank/DDBJ whole genome shotgun (WGS) entry which is preliminary data.</text>
</comment>
<dbReference type="Proteomes" id="UP001149813">
    <property type="component" value="Unassembled WGS sequence"/>
</dbReference>
<feature type="region of interest" description="Disordered" evidence="9">
    <location>
        <begin position="1"/>
        <end position="65"/>
    </location>
</feature>
<evidence type="ECO:0000259" key="11">
    <source>
        <dbReference type="Pfam" id="PF01769"/>
    </source>
</evidence>
<sequence length="317" mass="33801">MTLNSPIEMHSMPMHTSTSTEATTTASTTTNTTAASSDPQGYLRPPDINNSGRNSRSSWNSRTSRTHSKTSLAIFLTSDEEGPSDDEHIALTPTGISRTNTDDSHGNSISRSSRSNGNDNDGLVSRSSSTFTDPLFRQKTSKQIIKELCIEVMPALLVSVAGSICAGYILGTIQNNRAFDRIPAFFIMVPVLLNLKSNTELNMSTRMSTLANLGSFDNTRESLRTIKSNLLLLLLQSTAVGASVGLISTLLSLLPFSGSNTTPFFRQASILMASGIGCAVIGSTMVGLLISFTIYVSHAYGVDPDNIGTPIASSFGD</sequence>
<keyword evidence="13" id="KW-1185">Reference proteome</keyword>
<evidence type="ECO:0000256" key="5">
    <source>
        <dbReference type="ARBA" id="ARBA00022842"/>
    </source>
</evidence>
<comment type="similarity">
    <text evidence="2">Belongs to the SLC41A transporter family.</text>
</comment>
<accession>A0A9W7XUM9</accession>
<feature type="region of interest" description="Disordered" evidence="9">
    <location>
        <begin position="77"/>
        <end position="129"/>
    </location>
</feature>
<dbReference type="Gene3D" id="1.10.357.20">
    <property type="entry name" value="SLC41 divalent cation transporters, integral membrane domain"/>
    <property type="match status" value="1"/>
</dbReference>
<dbReference type="GO" id="GO:0016020">
    <property type="term" value="C:membrane"/>
    <property type="evidence" value="ECO:0007669"/>
    <property type="project" value="UniProtKB-SubCell"/>
</dbReference>
<feature type="non-terminal residue" evidence="12">
    <location>
        <position position="317"/>
    </location>
</feature>
<keyword evidence="5" id="KW-0460">Magnesium</keyword>
<dbReference type="InterPro" id="IPR006667">
    <property type="entry name" value="SLC41_membr_dom"/>
</dbReference>
<evidence type="ECO:0000256" key="1">
    <source>
        <dbReference type="ARBA" id="ARBA00004141"/>
    </source>
</evidence>
<evidence type="ECO:0000313" key="13">
    <source>
        <dbReference type="Proteomes" id="UP001149813"/>
    </source>
</evidence>
<evidence type="ECO:0000256" key="9">
    <source>
        <dbReference type="SAM" id="MobiDB-lite"/>
    </source>
</evidence>
<feature type="transmembrane region" description="Helical" evidence="10">
    <location>
        <begin position="268"/>
        <end position="290"/>
    </location>
</feature>
<dbReference type="OrthoDB" id="666972at2759"/>
<feature type="compositionally biased region" description="Low complexity" evidence="9">
    <location>
        <begin position="16"/>
        <end position="37"/>
    </location>
</feature>
<feature type="domain" description="SLC41A/MgtE integral membrane" evidence="11">
    <location>
        <begin position="189"/>
        <end position="317"/>
    </location>
</feature>
<evidence type="ECO:0000256" key="8">
    <source>
        <dbReference type="ARBA" id="ARBA00023136"/>
    </source>
</evidence>
<evidence type="ECO:0000256" key="2">
    <source>
        <dbReference type="ARBA" id="ARBA00009749"/>
    </source>
</evidence>
<evidence type="ECO:0000256" key="4">
    <source>
        <dbReference type="ARBA" id="ARBA00022692"/>
    </source>
</evidence>
<feature type="compositionally biased region" description="Low complexity" evidence="9">
    <location>
        <begin position="49"/>
        <end position="63"/>
    </location>
</feature>